<dbReference type="STRING" id="1304275.C41B8_05508"/>
<reference evidence="1 2" key="1">
    <citation type="submission" date="2013-03" db="EMBL/GenBank/DDBJ databases">
        <title>Salinisphaera hydrothermalis C41B8 Genome Sequencing.</title>
        <authorList>
            <person name="Li C."/>
            <person name="Lai Q."/>
            <person name="Shao Z."/>
        </authorList>
    </citation>
    <scope>NUCLEOTIDE SEQUENCE [LARGE SCALE GENOMIC DNA]</scope>
    <source>
        <strain evidence="1 2">C41B8</strain>
    </source>
</reference>
<proteinExistence type="predicted"/>
<dbReference type="AlphaFoldDB" id="A0A084INP9"/>
<dbReference type="eggNOG" id="ENOG50348S9">
    <property type="taxonomic scope" value="Bacteria"/>
</dbReference>
<gene>
    <name evidence="1" type="ORF">C41B8_05508</name>
</gene>
<comment type="caution">
    <text evidence="1">The sequence shown here is derived from an EMBL/GenBank/DDBJ whole genome shotgun (WGS) entry which is preliminary data.</text>
</comment>
<evidence type="ECO:0000313" key="2">
    <source>
        <dbReference type="Proteomes" id="UP000028302"/>
    </source>
</evidence>
<organism evidence="1 2">
    <name type="scientific">Salinisphaera hydrothermalis (strain C41B8)</name>
    <dbReference type="NCBI Taxonomy" id="1304275"/>
    <lineage>
        <taxon>Bacteria</taxon>
        <taxon>Pseudomonadati</taxon>
        <taxon>Pseudomonadota</taxon>
        <taxon>Gammaproteobacteria</taxon>
        <taxon>Salinisphaerales</taxon>
        <taxon>Salinisphaeraceae</taxon>
        <taxon>Salinisphaera</taxon>
    </lineage>
</organism>
<evidence type="ECO:0000313" key="1">
    <source>
        <dbReference type="EMBL" id="KEZ78333.1"/>
    </source>
</evidence>
<protein>
    <submittedName>
        <fullName evidence="1">Uncharacterized protein</fullName>
    </submittedName>
</protein>
<keyword evidence="2" id="KW-1185">Reference proteome</keyword>
<dbReference type="EMBL" id="APNK01000005">
    <property type="protein sequence ID" value="KEZ78333.1"/>
    <property type="molecule type" value="Genomic_DNA"/>
</dbReference>
<dbReference type="RefSeq" id="WP_037335226.1">
    <property type="nucleotide sequence ID" value="NZ_APNK01000005.1"/>
</dbReference>
<name>A0A084INP9_SALHC</name>
<dbReference type="Proteomes" id="UP000028302">
    <property type="component" value="Unassembled WGS sequence"/>
</dbReference>
<sequence>MDDYLRQLFNIQKFQVLSHFVDETKERGIAPAYAFAWEAEIYPIYHESTPWHKGYDGCFRQTKEDTENLFMRLAEARDQKESLTFYDLEGELRIHGDSREDGPWDRLSLISTCRYFCLSGTLNPKVWTTLTSSAPGEASMIHEKFTASDVFFV</sequence>
<accession>A0A084INP9</accession>
<dbReference type="OrthoDB" id="6400802at2"/>